<gene>
    <name evidence="5" type="primary">intA_2</name>
    <name evidence="5" type="ORF">NCTC13098_02213</name>
</gene>
<sequence>MLKTKTDIQRFTIPDGKTMKKEIVFNNGLTGLYFAARRNPSGVITKSWRYIVGSNDVTLGTYPAYSLEDARKWHFQQVQKTRQGFAPSKTLTGKPTTMDGLVQEWLEVKCAKPSKPGRQAIWNKHGKALHNVDPEQLTYHHVYSHILAMGVSNASHRMCQIIKMVMLYAFQVHGIQGQQPGQPVYVPQKLSEIHDRKLVAAVVGKMRDNHLQAEQYRILWHSLGNTPSHAAMRFIMVFGTRKSESAKLVWPEIDLQAKTWTLPAERTKTKQERVYPLPDYLISLLEEWSWTKHNLSKQIWTHIGHTTMSHSAVRLRETVGNDFTTHDLRRSTASMMSNEAGIDPIIVDLMLGHSLSMVMSKILATYQPKAFQKKVDKAWPVWFKWFEKNIINKKPKEWKEGLPKLADTSK</sequence>
<dbReference type="Proteomes" id="UP000274346">
    <property type="component" value="Chromosome"/>
</dbReference>
<name>A0A3P8LZL3_RAOTE</name>
<keyword evidence="3" id="KW-0233">DNA recombination</keyword>
<dbReference type="Gene3D" id="1.10.443.10">
    <property type="entry name" value="Intergrase catalytic core"/>
    <property type="match status" value="1"/>
</dbReference>
<evidence type="ECO:0000313" key="6">
    <source>
        <dbReference type="Proteomes" id="UP000274346"/>
    </source>
</evidence>
<dbReference type="GO" id="GO:0006310">
    <property type="term" value="P:DNA recombination"/>
    <property type="evidence" value="ECO:0007669"/>
    <property type="project" value="UniProtKB-KW"/>
</dbReference>
<comment type="similarity">
    <text evidence="1">Belongs to the 'phage' integrase family.</text>
</comment>
<dbReference type="InterPro" id="IPR011010">
    <property type="entry name" value="DNA_brk_join_enz"/>
</dbReference>
<dbReference type="InterPro" id="IPR013762">
    <property type="entry name" value="Integrase-like_cat_sf"/>
</dbReference>
<evidence type="ECO:0000256" key="2">
    <source>
        <dbReference type="ARBA" id="ARBA00022908"/>
    </source>
</evidence>
<dbReference type="KEGG" id="rtg:NCTC13098_02213"/>
<dbReference type="InterPro" id="IPR002104">
    <property type="entry name" value="Integrase_catalytic"/>
</dbReference>
<reference evidence="5 6" key="1">
    <citation type="submission" date="2018-12" db="EMBL/GenBank/DDBJ databases">
        <authorList>
            <consortium name="Pathogen Informatics"/>
        </authorList>
    </citation>
    <scope>NUCLEOTIDE SEQUENCE [LARGE SCALE GENOMIC DNA]</scope>
    <source>
        <strain evidence="5 6">NCTC13098</strain>
    </source>
</reference>
<keyword evidence="2" id="KW-0229">DNA integration</keyword>
<evidence type="ECO:0000256" key="3">
    <source>
        <dbReference type="ARBA" id="ARBA00023172"/>
    </source>
</evidence>
<dbReference type="SUPFAM" id="SSF56349">
    <property type="entry name" value="DNA breaking-rejoining enzymes"/>
    <property type="match status" value="1"/>
</dbReference>
<dbReference type="GO" id="GO:0015074">
    <property type="term" value="P:DNA integration"/>
    <property type="evidence" value="ECO:0007669"/>
    <property type="project" value="UniProtKB-KW"/>
</dbReference>
<dbReference type="PANTHER" id="PTHR30629:SF2">
    <property type="entry name" value="PROPHAGE INTEGRASE INTS-RELATED"/>
    <property type="match status" value="1"/>
</dbReference>
<protein>
    <submittedName>
        <fullName evidence="5">Prophage CP4-57 integrase</fullName>
    </submittedName>
</protein>
<dbReference type="GO" id="GO:0003677">
    <property type="term" value="F:DNA binding"/>
    <property type="evidence" value="ECO:0007669"/>
    <property type="project" value="InterPro"/>
</dbReference>
<dbReference type="EMBL" id="LR131271">
    <property type="protein sequence ID" value="VDR25880.1"/>
    <property type="molecule type" value="Genomic_DNA"/>
</dbReference>
<evidence type="ECO:0000313" key="5">
    <source>
        <dbReference type="EMBL" id="VDR25880.1"/>
    </source>
</evidence>
<dbReference type="PANTHER" id="PTHR30629">
    <property type="entry name" value="PROPHAGE INTEGRASE"/>
    <property type="match status" value="1"/>
</dbReference>
<feature type="domain" description="Tyr recombinase" evidence="4">
    <location>
        <begin position="206"/>
        <end position="380"/>
    </location>
</feature>
<evidence type="ECO:0000259" key="4">
    <source>
        <dbReference type="PROSITE" id="PS51898"/>
    </source>
</evidence>
<evidence type="ECO:0000256" key="1">
    <source>
        <dbReference type="ARBA" id="ARBA00008857"/>
    </source>
</evidence>
<dbReference type="AlphaFoldDB" id="A0A3P8LZL3"/>
<dbReference type="InterPro" id="IPR050808">
    <property type="entry name" value="Phage_Integrase"/>
</dbReference>
<dbReference type="Pfam" id="PF00589">
    <property type="entry name" value="Phage_integrase"/>
    <property type="match status" value="1"/>
</dbReference>
<accession>A0A3P8LZL3</accession>
<proteinExistence type="inferred from homology"/>
<organism evidence="5 6">
    <name type="scientific">Raoultella terrigena</name>
    <name type="common">Klebsiella terrigena</name>
    <dbReference type="NCBI Taxonomy" id="577"/>
    <lineage>
        <taxon>Bacteria</taxon>
        <taxon>Pseudomonadati</taxon>
        <taxon>Pseudomonadota</taxon>
        <taxon>Gammaproteobacteria</taxon>
        <taxon>Enterobacterales</taxon>
        <taxon>Enterobacteriaceae</taxon>
        <taxon>Klebsiella/Raoultella group</taxon>
        <taxon>Raoultella</taxon>
    </lineage>
</organism>
<dbReference type="PROSITE" id="PS51898">
    <property type="entry name" value="TYR_RECOMBINASE"/>
    <property type="match status" value="1"/>
</dbReference>